<dbReference type="Pfam" id="PF08808">
    <property type="entry name" value="RES"/>
    <property type="match status" value="1"/>
</dbReference>
<gene>
    <name evidence="3" type="ORF">SAMN04488524_1157</name>
</gene>
<proteinExistence type="predicted"/>
<protein>
    <submittedName>
        <fullName evidence="3">RES domain-containing protein</fullName>
    </submittedName>
</protein>
<dbReference type="InterPro" id="IPR041206">
    <property type="entry name" value="HEPN/RES_NTD1"/>
</dbReference>
<sequence length="389" mass="45352">MGGAKNEEMRRMEKGIFKAAAKNVCSSHIDDYAIRRFIIKTGDRGKCDYCEKYRNVITLDALIDFLTDSLEYFYTDPANFMFHDSKEGGYQGDVSDAWDLLDGMGLRIKENQLNDDIFNSLDLSNGWAKEYGNLKDYRYENWLSFKNTVQHKSRFMFSVKQNFKFGGRNITAKQFLNELGAEIKRRKMMKVIPAGTKLFRCRQHKIKNEVTEAEHICAPEEQYAIYPNRMSPSGISMFYAGFNIKTASMETLDRSDSTKKYYTIAEFSTKKEFNVIDLTSLPRSSAFDKDNRDLYYIVSFLEEFLDDFAKPIDRDGREHTEYVPTQIITEYFRYEFNKKSQISIDGIVYPSSKDHGQEACVLFMDHYESLRALKFNPLLTTKKIKFAIE</sequence>
<organism evidence="3 4">
    <name type="scientific">Pedobacter africanus</name>
    <dbReference type="NCBI Taxonomy" id="151894"/>
    <lineage>
        <taxon>Bacteria</taxon>
        <taxon>Pseudomonadati</taxon>
        <taxon>Bacteroidota</taxon>
        <taxon>Sphingobacteriia</taxon>
        <taxon>Sphingobacteriales</taxon>
        <taxon>Sphingobacteriaceae</taxon>
        <taxon>Pedobacter</taxon>
    </lineage>
</organism>
<dbReference type="Pfam" id="PF18870">
    <property type="entry name" value="HEPN_RES_NTD1"/>
    <property type="match status" value="1"/>
</dbReference>
<dbReference type="Proteomes" id="UP000192756">
    <property type="component" value="Unassembled WGS sequence"/>
</dbReference>
<dbReference type="InterPro" id="IPR014914">
    <property type="entry name" value="RES_dom"/>
</dbReference>
<dbReference type="EMBL" id="FWXT01000001">
    <property type="protein sequence ID" value="SMC54521.1"/>
    <property type="molecule type" value="Genomic_DNA"/>
</dbReference>
<dbReference type="STRING" id="151894.SAMN04488524_1157"/>
<evidence type="ECO:0000259" key="2">
    <source>
        <dbReference type="Pfam" id="PF18870"/>
    </source>
</evidence>
<dbReference type="OrthoDB" id="648213at2"/>
<reference evidence="4" key="1">
    <citation type="submission" date="2017-04" db="EMBL/GenBank/DDBJ databases">
        <authorList>
            <person name="Varghese N."/>
            <person name="Submissions S."/>
        </authorList>
    </citation>
    <scope>NUCLEOTIDE SEQUENCE [LARGE SCALE GENOMIC DNA]</scope>
    <source>
        <strain evidence="4">DSM 12126</strain>
    </source>
</reference>
<evidence type="ECO:0000313" key="4">
    <source>
        <dbReference type="Proteomes" id="UP000192756"/>
    </source>
</evidence>
<name>A0A1W2A265_9SPHI</name>
<evidence type="ECO:0000259" key="1">
    <source>
        <dbReference type="Pfam" id="PF08808"/>
    </source>
</evidence>
<dbReference type="AlphaFoldDB" id="A0A1W2A265"/>
<feature type="domain" description="RES" evidence="1">
    <location>
        <begin position="215"/>
        <end position="365"/>
    </location>
</feature>
<feature type="domain" description="HEPN/RES N-terminal" evidence="2">
    <location>
        <begin position="42"/>
        <end position="161"/>
    </location>
</feature>
<dbReference type="RefSeq" id="WP_084237421.1">
    <property type="nucleotide sequence ID" value="NZ_FWXT01000001.1"/>
</dbReference>
<keyword evidence="4" id="KW-1185">Reference proteome</keyword>
<accession>A0A1W2A265</accession>
<evidence type="ECO:0000313" key="3">
    <source>
        <dbReference type="EMBL" id="SMC54521.1"/>
    </source>
</evidence>